<evidence type="ECO:0000313" key="3">
    <source>
        <dbReference type="EMBL" id="TDD86415.1"/>
    </source>
</evidence>
<keyword evidence="4" id="KW-1185">Reference proteome</keyword>
<feature type="domain" description="DUF397" evidence="2">
    <location>
        <begin position="5"/>
        <end position="56"/>
    </location>
</feature>
<dbReference type="AlphaFoldDB" id="A0A4R5BKQ5"/>
<organism evidence="3 4">
    <name type="scientific">Actinomadura rubrisoli</name>
    <dbReference type="NCBI Taxonomy" id="2530368"/>
    <lineage>
        <taxon>Bacteria</taxon>
        <taxon>Bacillati</taxon>
        <taxon>Actinomycetota</taxon>
        <taxon>Actinomycetes</taxon>
        <taxon>Streptosporangiales</taxon>
        <taxon>Thermomonosporaceae</taxon>
        <taxon>Actinomadura</taxon>
    </lineage>
</organism>
<comment type="caution">
    <text evidence="3">The sequence shown here is derived from an EMBL/GenBank/DDBJ whole genome shotgun (WGS) entry which is preliminary data.</text>
</comment>
<feature type="region of interest" description="Disordered" evidence="1">
    <location>
        <begin position="1"/>
        <end position="21"/>
    </location>
</feature>
<protein>
    <submittedName>
        <fullName evidence="3">DUF397 domain-containing protein</fullName>
    </submittedName>
</protein>
<dbReference type="RefSeq" id="WP_131894462.1">
    <property type="nucleotide sequence ID" value="NZ_SMKU01000080.1"/>
</dbReference>
<dbReference type="InterPro" id="IPR007278">
    <property type="entry name" value="DUF397"/>
</dbReference>
<proteinExistence type="predicted"/>
<reference evidence="3 4" key="1">
    <citation type="submission" date="2019-03" db="EMBL/GenBank/DDBJ databases">
        <title>Draft genome sequences of novel Actinobacteria.</title>
        <authorList>
            <person name="Sahin N."/>
            <person name="Ay H."/>
            <person name="Saygin H."/>
        </authorList>
    </citation>
    <scope>NUCLEOTIDE SEQUENCE [LARGE SCALE GENOMIC DNA]</scope>
    <source>
        <strain evidence="3 4">H3C3</strain>
    </source>
</reference>
<evidence type="ECO:0000256" key="1">
    <source>
        <dbReference type="SAM" id="MobiDB-lite"/>
    </source>
</evidence>
<dbReference type="EMBL" id="SMKU01000080">
    <property type="protein sequence ID" value="TDD86415.1"/>
    <property type="molecule type" value="Genomic_DNA"/>
</dbReference>
<dbReference type="Proteomes" id="UP000294513">
    <property type="component" value="Unassembled WGS sequence"/>
</dbReference>
<evidence type="ECO:0000259" key="2">
    <source>
        <dbReference type="Pfam" id="PF04149"/>
    </source>
</evidence>
<dbReference type="Pfam" id="PF04149">
    <property type="entry name" value="DUF397"/>
    <property type="match status" value="1"/>
</dbReference>
<accession>A0A4R5BKQ5</accession>
<sequence>MEQVNWRKSIKSSTNGENCVELGRTPDAVAARDSKSPDGPHHTFSVAVMADLFERIRRGRYDLS</sequence>
<dbReference type="OrthoDB" id="3430276at2"/>
<name>A0A4R5BKQ5_9ACTN</name>
<gene>
    <name evidence="3" type="ORF">E1298_17420</name>
</gene>
<evidence type="ECO:0000313" key="4">
    <source>
        <dbReference type="Proteomes" id="UP000294513"/>
    </source>
</evidence>